<evidence type="ECO:0000256" key="1">
    <source>
        <dbReference type="SAM" id="MobiDB-lite"/>
    </source>
</evidence>
<accession>X8DIE6</accession>
<reference evidence="2 3" key="1">
    <citation type="submission" date="2013-12" db="EMBL/GenBank/DDBJ databases">
        <authorList>
            <person name="Zelazny A."/>
            <person name="Olivier K."/>
            <person name="Holland S."/>
            <person name="Lenaerts A."/>
            <person name="Ordway D."/>
            <person name="DeGroote M.A."/>
            <person name="Parker T."/>
            <person name="Sizemore C."/>
            <person name="Tallon L.J."/>
            <person name="Sadzewicz L.K."/>
            <person name="Sengamalay N."/>
            <person name="Fraser C.M."/>
            <person name="Hine E."/>
            <person name="Shefchek K.A."/>
            <person name="Das S.P."/>
            <person name="Tettelin H."/>
        </authorList>
    </citation>
    <scope>NUCLEOTIDE SEQUENCE [LARGE SCALE GENOMIC DNA]</scope>
    <source>
        <strain evidence="2 3">1513</strain>
    </source>
</reference>
<proteinExistence type="predicted"/>
<dbReference type="PATRIC" id="fig|1299321.3.peg.4505"/>
<dbReference type="EMBL" id="JAOJ01000003">
    <property type="protein sequence ID" value="EUA67796.1"/>
    <property type="molecule type" value="Genomic_DNA"/>
</dbReference>
<evidence type="ECO:0000313" key="2">
    <source>
        <dbReference type="EMBL" id="EUA67796.1"/>
    </source>
</evidence>
<dbReference type="Proteomes" id="UP000023351">
    <property type="component" value="Unassembled WGS sequence"/>
</dbReference>
<organism evidence="2 3">
    <name type="scientific">Mycobacteroides abscessus subsp. bolletii 1513</name>
    <dbReference type="NCBI Taxonomy" id="1299321"/>
    <lineage>
        <taxon>Bacteria</taxon>
        <taxon>Bacillati</taxon>
        <taxon>Actinomycetota</taxon>
        <taxon>Actinomycetes</taxon>
        <taxon>Mycobacteriales</taxon>
        <taxon>Mycobacteriaceae</taxon>
        <taxon>Mycobacteroides</taxon>
        <taxon>Mycobacteroides abscessus</taxon>
    </lineage>
</organism>
<evidence type="ECO:0000313" key="3">
    <source>
        <dbReference type="Proteomes" id="UP000023351"/>
    </source>
</evidence>
<name>X8DIE6_9MYCO</name>
<comment type="caution">
    <text evidence="2">The sequence shown here is derived from an EMBL/GenBank/DDBJ whole genome shotgun (WGS) entry which is preliminary data.</text>
</comment>
<sequence>MNDNPNTNGDNMKPRIEPQVVIDLVEQYIDKELHDAEQYINRAPFDDSGCWSLHRLAADIYAQGYADGEQAQGVRGRQAALRQREAREKSSE</sequence>
<dbReference type="AlphaFoldDB" id="X8DIE6"/>
<feature type="region of interest" description="Disordered" evidence="1">
    <location>
        <begin position="69"/>
        <end position="92"/>
    </location>
</feature>
<feature type="compositionally biased region" description="Basic and acidic residues" evidence="1">
    <location>
        <begin position="82"/>
        <end position="92"/>
    </location>
</feature>
<protein>
    <submittedName>
        <fullName evidence="2">Uncharacterized protein</fullName>
    </submittedName>
</protein>
<gene>
    <name evidence="2" type="ORF">I540_4673</name>
</gene>